<reference evidence="1 2" key="1">
    <citation type="submission" date="2018-07" db="EMBL/GenBank/DDBJ databases">
        <title>The molecular basis for the intramolecular migration of carboxyl group in the catabolism of para-hydroxybenzoate via gentisate.</title>
        <authorList>
            <person name="Zhao H."/>
            <person name="Xu Y."/>
            <person name="Lin S."/>
            <person name="Spain J.C."/>
            <person name="Zhou N.-Y."/>
        </authorList>
    </citation>
    <scope>NUCLEOTIDE SEQUENCE [LARGE SCALE GENOMIC DNA]</scope>
    <source>
        <strain evidence="1 2">PHB-7a</strain>
    </source>
</reference>
<name>A0ABM6XS55_9BACI</name>
<evidence type="ECO:0000313" key="2">
    <source>
        <dbReference type="Proteomes" id="UP000260457"/>
    </source>
</evidence>
<evidence type="ECO:0000313" key="1">
    <source>
        <dbReference type="EMBL" id="AXN41427.1"/>
    </source>
</evidence>
<proteinExistence type="predicted"/>
<accession>A0ABM6XS55</accession>
<sequence length="86" mass="9942">MLVSNTNCLTYQFALVQPSLELLLGVKRCLSFDSRGRKGMNENKKRNLNPNDIALPRGYEIDVFWPELHTPINLLIRLNEKEQKQG</sequence>
<dbReference type="Proteomes" id="UP000260457">
    <property type="component" value="Chromosome"/>
</dbReference>
<dbReference type="EMBL" id="CP030926">
    <property type="protein sequence ID" value="AXN41427.1"/>
    <property type="molecule type" value="Genomic_DNA"/>
</dbReference>
<gene>
    <name evidence="1" type="ORF">DTO10_25705</name>
</gene>
<keyword evidence="2" id="KW-1185">Reference proteome</keyword>
<organism evidence="1 2">
    <name type="scientific">Peribacillus butanolivorans</name>
    <dbReference type="NCBI Taxonomy" id="421767"/>
    <lineage>
        <taxon>Bacteria</taxon>
        <taxon>Bacillati</taxon>
        <taxon>Bacillota</taxon>
        <taxon>Bacilli</taxon>
        <taxon>Bacillales</taxon>
        <taxon>Bacillaceae</taxon>
        <taxon>Peribacillus</taxon>
    </lineage>
</organism>
<protein>
    <submittedName>
        <fullName evidence="1">Uncharacterized protein</fullName>
    </submittedName>
</protein>